<dbReference type="PANTHER" id="PTHR14202">
    <property type="entry name" value="60 KDA RIBONUCLEOPROTEIN SSA/RO"/>
    <property type="match status" value="1"/>
</dbReference>
<accession>A0A0V0XBR1</accession>
<feature type="non-terminal residue" evidence="5">
    <location>
        <position position="1"/>
    </location>
</feature>
<dbReference type="InterPro" id="IPR040322">
    <property type="entry name" value="TROVE2"/>
</dbReference>
<keyword evidence="5" id="KW-0687">Ribonucleoprotein</keyword>
<reference evidence="5 6" key="1">
    <citation type="submission" date="2015-01" db="EMBL/GenBank/DDBJ databases">
        <title>Evolution of Trichinella species and genotypes.</title>
        <authorList>
            <person name="Korhonen P.K."/>
            <person name="Edoardo P."/>
            <person name="Giuseppe L.R."/>
            <person name="Gasser R.B."/>
        </authorList>
    </citation>
    <scope>NUCLEOTIDE SEQUENCE [LARGE SCALE GENOMIC DNA]</scope>
    <source>
        <strain evidence="5">ISS141</strain>
    </source>
</reference>
<dbReference type="STRING" id="6337.A0A0V0XBR1"/>
<evidence type="ECO:0000256" key="1">
    <source>
        <dbReference type="ARBA" id="ARBA00004496"/>
    </source>
</evidence>
<name>A0A0V0XBR1_TRIPS</name>
<evidence type="ECO:0000259" key="4">
    <source>
        <dbReference type="PROSITE" id="PS50988"/>
    </source>
</evidence>
<keyword evidence="3" id="KW-0479">Metal-binding</keyword>
<dbReference type="PROSITE" id="PS50988">
    <property type="entry name" value="TROVE"/>
    <property type="match status" value="1"/>
</dbReference>
<keyword evidence="2" id="KW-0963">Cytoplasm</keyword>
<dbReference type="InterPro" id="IPR008858">
    <property type="entry name" value="TROVE_dom"/>
</dbReference>
<feature type="domain" description="TROVE" evidence="4">
    <location>
        <begin position="1"/>
        <end position="197"/>
    </location>
</feature>
<gene>
    <name evidence="5" type="primary">TROVE2</name>
    <name evidence="5" type="ORF">T4E_1480</name>
</gene>
<dbReference type="AlphaFoldDB" id="A0A0V0XBR1"/>
<dbReference type="PANTHER" id="PTHR14202:SF0">
    <property type="entry name" value="RNA-BINDING PROTEIN RO60"/>
    <property type="match status" value="1"/>
</dbReference>
<dbReference type="Pfam" id="PF05731">
    <property type="entry name" value="TROVE"/>
    <property type="match status" value="1"/>
</dbReference>
<dbReference type="EMBL" id="JYDU01000678">
    <property type="protein sequence ID" value="KRX85473.1"/>
    <property type="molecule type" value="Genomic_DNA"/>
</dbReference>
<comment type="caution">
    <text evidence="5">The sequence shown here is derived from an EMBL/GenBank/DDBJ whole genome shotgun (WGS) entry which is preliminary data.</text>
</comment>
<evidence type="ECO:0000256" key="2">
    <source>
        <dbReference type="ARBA" id="ARBA00022490"/>
    </source>
</evidence>
<evidence type="ECO:0000256" key="3">
    <source>
        <dbReference type="ARBA" id="ARBA00022723"/>
    </source>
</evidence>
<comment type="subcellular location">
    <subcellularLocation>
        <location evidence="1">Cytoplasm</location>
    </subcellularLocation>
</comment>
<dbReference type="Proteomes" id="UP000054815">
    <property type="component" value="Unassembled WGS sequence"/>
</dbReference>
<dbReference type="GO" id="GO:1990904">
    <property type="term" value="C:ribonucleoprotein complex"/>
    <property type="evidence" value="ECO:0007669"/>
    <property type="project" value="UniProtKB-KW"/>
</dbReference>
<dbReference type="GO" id="GO:0046872">
    <property type="term" value="F:metal ion binding"/>
    <property type="evidence" value="ECO:0007669"/>
    <property type="project" value="UniProtKB-KW"/>
</dbReference>
<dbReference type="InterPro" id="IPR037214">
    <property type="entry name" value="TROVE_dom_sf"/>
</dbReference>
<protein>
    <submittedName>
        <fullName evidence="5">60 kDa SS-A/Ro ribonucleoprotein</fullName>
    </submittedName>
</protein>
<organism evidence="5 6">
    <name type="scientific">Trichinella pseudospiralis</name>
    <name type="common">Parasitic roundworm</name>
    <dbReference type="NCBI Taxonomy" id="6337"/>
    <lineage>
        <taxon>Eukaryota</taxon>
        <taxon>Metazoa</taxon>
        <taxon>Ecdysozoa</taxon>
        <taxon>Nematoda</taxon>
        <taxon>Enoplea</taxon>
        <taxon>Dorylaimia</taxon>
        <taxon>Trichinellida</taxon>
        <taxon>Trichinellidae</taxon>
        <taxon>Trichinella</taxon>
    </lineage>
</organism>
<proteinExistence type="predicted"/>
<sequence>LAHPKPDDNQQEINDIFLYIKSGLNGVLERRVPNLKDRSPEEIEEIVNNSSKLLEYIYYLERMKCSQDELICAQLIEKFKFVREQVPQRLLSSKHIWQALLREMPMTALIRTLNRMTVAGLLVPGSEATNLVVERLNDTQAIRAARVHPMTLLLAYVNYKDGKTLHSRLSWDPEPTVVASLEQAFYHSFGNVLPTGKRLLIGLDV</sequence>
<dbReference type="GO" id="GO:0003723">
    <property type="term" value="F:RNA binding"/>
    <property type="evidence" value="ECO:0007669"/>
    <property type="project" value="InterPro"/>
</dbReference>
<evidence type="ECO:0000313" key="6">
    <source>
        <dbReference type="Proteomes" id="UP000054815"/>
    </source>
</evidence>
<dbReference type="GO" id="GO:0005737">
    <property type="term" value="C:cytoplasm"/>
    <property type="evidence" value="ECO:0007669"/>
    <property type="project" value="UniProtKB-SubCell"/>
</dbReference>
<feature type="non-terminal residue" evidence="5">
    <location>
        <position position="205"/>
    </location>
</feature>
<dbReference type="SUPFAM" id="SSF140864">
    <property type="entry name" value="TROVE domain-like"/>
    <property type="match status" value="1"/>
</dbReference>
<evidence type="ECO:0000313" key="5">
    <source>
        <dbReference type="EMBL" id="KRX85473.1"/>
    </source>
</evidence>